<evidence type="ECO:0000313" key="1">
    <source>
        <dbReference type="EMBL" id="KMM65097.1"/>
    </source>
</evidence>
<dbReference type="Proteomes" id="UP000054567">
    <property type="component" value="Unassembled WGS sequence"/>
</dbReference>
<name>A0A0J6I1G5_COCPO</name>
<sequence>MSELYACEHPSLRFLVWIKAGQLRTYANITRDVAPEYVFFWGATNNSPVTFHYGSSEIWISRRFSISVHYGNCLITYSLQSVKHQCCLAHKFQPAPPSPAITPGHTRSPPIPTARQACPKHPHIWIDVGDIPANSPPVAKIMATTANAARHSLGGLGHEYERIPNSGTS</sequence>
<reference evidence="1 2" key="1">
    <citation type="submission" date="2007-06" db="EMBL/GenBank/DDBJ databases">
        <title>The Genome Sequence of Coccidioides posadasii RMSCC_3488.</title>
        <authorList>
            <consortium name="Coccidioides Genome Resources Consortium"/>
            <consortium name="The Broad Institute Genome Sequencing Platform"/>
            <person name="Henn M.R."/>
            <person name="Sykes S."/>
            <person name="Young S."/>
            <person name="Jaffe D."/>
            <person name="Berlin A."/>
            <person name="Alvarez P."/>
            <person name="Butler J."/>
            <person name="Gnerre S."/>
            <person name="Grabherr M."/>
            <person name="Mauceli E."/>
            <person name="Brockman W."/>
            <person name="Kodira C."/>
            <person name="Alvarado L."/>
            <person name="Zeng Q."/>
            <person name="Crawford M."/>
            <person name="Antoine C."/>
            <person name="Devon K."/>
            <person name="Galgiani J."/>
            <person name="Orsborn K."/>
            <person name="Lewis M.L."/>
            <person name="Nusbaum C."/>
            <person name="Galagan J."/>
            <person name="Birren B."/>
        </authorList>
    </citation>
    <scope>NUCLEOTIDE SEQUENCE [LARGE SCALE GENOMIC DNA]</scope>
    <source>
        <strain evidence="1 2">RMSCC 3488</strain>
    </source>
</reference>
<reference evidence="2" key="2">
    <citation type="journal article" date="2009" name="Genome Res.">
        <title>Comparative genomic analyses of the human fungal pathogens Coccidioides and their relatives.</title>
        <authorList>
            <person name="Sharpton T.J."/>
            <person name="Stajich J.E."/>
            <person name="Rounsley S.D."/>
            <person name="Gardner M.J."/>
            <person name="Wortman J.R."/>
            <person name="Jordar V.S."/>
            <person name="Maiti R."/>
            <person name="Kodira C.D."/>
            <person name="Neafsey D.E."/>
            <person name="Zeng Q."/>
            <person name="Hung C.-Y."/>
            <person name="McMahan C."/>
            <person name="Muszewska A."/>
            <person name="Grynberg M."/>
            <person name="Mandel M.A."/>
            <person name="Kellner E.M."/>
            <person name="Barker B.M."/>
            <person name="Galgiani J.N."/>
            <person name="Orbach M.J."/>
            <person name="Kirkland T.N."/>
            <person name="Cole G.T."/>
            <person name="Henn M.R."/>
            <person name="Birren B.W."/>
            <person name="Taylor J.W."/>
        </authorList>
    </citation>
    <scope>NUCLEOTIDE SEQUENCE [LARGE SCALE GENOMIC DNA]</scope>
    <source>
        <strain evidence="2">RMSCC 3488</strain>
    </source>
</reference>
<evidence type="ECO:0000313" key="2">
    <source>
        <dbReference type="Proteomes" id="UP000054567"/>
    </source>
</evidence>
<proteinExistence type="predicted"/>
<dbReference type="VEuPathDB" id="FungiDB:CPAG_01449"/>
<accession>A0A0J6I1G5</accession>
<organism evidence="1 2">
    <name type="scientific">Coccidioides posadasii RMSCC 3488</name>
    <dbReference type="NCBI Taxonomy" id="454284"/>
    <lineage>
        <taxon>Eukaryota</taxon>
        <taxon>Fungi</taxon>
        <taxon>Dikarya</taxon>
        <taxon>Ascomycota</taxon>
        <taxon>Pezizomycotina</taxon>
        <taxon>Eurotiomycetes</taxon>
        <taxon>Eurotiomycetidae</taxon>
        <taxon>Onygenales</taxon>
        <taxon>Onygenaceae</taxon>
        <taxon>Coccidioides</taxon>
    </lineage>
</organism>
<gene>
    <name evidence="1" type="ORF">CPAG_01449</name>
</gene>
<reference evidence="2" key="3">
    <citation type="journal article" date="2010" name="Genome Res.">
        <title>Population genomic sequencing of Coccidioides fungi reveals recent hybridization and transposon control.</title>
        <authorList>
            <person name="Neafsey D.E."/>
            <person name="Barker B.M."/>
            <person name="Sharpton T.J."/>
            <person name="Stajich J.E."/>
            <person name="Park D.J."/>
            <person name="Whiston E."/>
            <person name="Hung C.-Y."/>
            <person name="McMahan C."/>
            <person name="White J."/>
            <person name="Sykes S."/>
            <person name="Heiman D."/>
            <person name="Young S."/>
            <person name="Zeng Q."/>
            <person name="Abouelleil A."/>
            <person name="Aftuck L."/>
            <person name="Bessette D."/>
            <person name="Brown A."/>
            <person name="FitzGerald M."/>
            <person name="Lui A."/>
            <person name="Macdonald J.P."/>
            <person name="Priest M."/>
            <person name="Orbach M.J."/>
            <person name="Galgiani J.N."/>
            <person name="Kirkland T.N."/>
            <person name="Cole G.T."/>
            <person name="Birren B.W."/>
            <person name="Henn M.R."/>
            <person name="Taylor J.W."/>
            <person name="Rounsley S.D."/>
        </authorList>
    </citation>
    <scope>NUCLEOTIDE SEQUENCE [LARGE SCALE GENOMIC DNA]</scope>
    <source>
        <strain evidence="2">RMSCC 3488</strain>
    </source>
</reference>
<protein>
    <submittedName>
        <fullName evidence="1">Uncharacterized protein</fullName>
    </submittedName>
</protein>
<dbReference type="AlphaFoldDB" id="A0A0J6I1G5"/>
<dbReference type="EMBL" id="DS268109">
    <property type="protein sequence ID" value="KMM65097.1"/>
    <property type="molecule type" value="Genomic_DNA"/>
</dbReference>